<keyword evidence="3" id="KW-0804">Transcription</keyword>
<gene>
    <name evidence="5" type="ORF">DFR57_11090</name>
</gene>
<dbReference type="GO" id="GO:0043565">
    <property type="term" value="F:sequence-specific DNA binding"/>
    <property type="evidence" value="ECO:0007669"/>
    <property type="project" value="InterPro"/>
</dbReference>
<evidence type="ECO:0000256" key="3">
    <source>
        <dbReference type="ARBA" id="ARBA00023163"/>
    </source>
</evidence>
<evidence type="ECO:0000313" key="6">
    <source>
        <dbReference type="Proteomes" id="UP000252585"/>
    </source>
</evidence>
<protein>
    <submittedName>
        <fullName evidence="5">AraC-like DNA-binding protein</fullName>
    </submittedName>
</protein>
<name>A0A368XD08_9BACI</name>
<evidence type="ECO:0000256" key="2">
    <source>
        <dbReference type="ARBA" id="ARBA00023125"/>
    </source>
</evidence>
<dbReference type="Pfam" id="PF12833">
    <property type="entry name" value="HTH_18"/>
    <property type="match status" value="1"/>
</dbReference>
<dbReference type="AlphaFoldDB" id="A0A368XD08"/>
<dbReference type="InterPro" id="IPR018060">
    <property type="entry name" value="HTH_AraC"/>
</dbReference>
<evidence type="ECO:0000259" key="4">
    <source>
        <dbReference type="PROSITE" id="PS01124"/>
    </source>
</evidence>
<dbReference type="PANTHER" id="PTHR43280:SF30">
    <property type="entry name" value="MMSAB OPERON REGULATORY PROTEIN"/>
    <property type="match status" value="1"/>
</dbReference>
<dbReference type="PANTHER" id="PTHR43280">
    <property type="entry name" value="ARAC-FAMILY TRANSCRIPTIONAL REGULATOR"/>
    <property type="match status" value="1"/>
</dbReference>
<dbReference type="PROSITE" id="PS01124">
    <property type="entry name" value="HTH_ARAC_FAMILY_2"/>
    <property type="match status" value="1"/>
</dbReference>
<dbReference type="Gene3D" id="2.60.120.280">
    <property type="entry name" value="Regulatory protein AraC"/>
    <property type="match status" value="1"/>
</dbReference>
<keyword evidence="1" id="KW-0805">Transcription regulation</keyword>
<dbReference type="SUPFAM" id="SSF51215">
    <property type="entry name" value="Regulatory protein AraC"/>
    <property type="match status" value="1"/>
</dbReference>
<dbReference type="PRINTS" id="PR00032">
    <property type="entry name" value="HTHARAC"/>
</dbReference>
<dbReference type="GO" id="GO:0003700">
    <property type="term" value="F:DNA-binding transcription factor activity"/>
    <property type="evidence" value="ECO:0007669"/>
    <property type="project" value="InterPro"/>
</dbReference>
<dbReference type="InterPro" id="IPR020449">
    <property type="entry name" value="Tscrpt_reg_AraC-type_HTH"/>
</dbReference>
<accession>A0A368XD08</accession>
<dbReference type="SMART" id="SM00342">
    <property type="entry name" value="HTH_ARAC"/>
    <property type="match status" value="1"/>
</dbReference>
<feature type="domain" description="HTH araC/xylS-type" evidence="4">
    <location>
        <begin position="124"/>
        <end position="222"/>
    </location>
</feature>
<dbReference type="InterPro" id="IPR037923">
    <property type="entry name" value="HTH-like"/>
</dbReference>
<proteinExistence type="predicted"/>
<dbReference type="SUPFAM" id="SSF46689">
    <property type="entry name" value="Homeodomain-like"/>
    <property type="match status" value="2"/>
</dbReference>
<evidence type="ECO:0000313" key="5">
    <source>
        <dbReference type="EMBL" id="RCW65872.1"/>
    </source>
</evidence>
<evidence type="ECO:0000256" key="1">
    <source>
        <dbReference type="ARBA" id="ARBA00023015"/>
    </source>
</evidence>
<keyword evidence="2 5" id="KW-0238">DNA-binding</keyword>
<dbReference type="InterPro" id="IPR003313">
    <property type="entry name" value="AraC-bd"/>
</dbReference>
<comment type="caution">
    <text evidence="5">The sequence shown here is derived from an EMBL/GenBank/DDBJ whole genome shotgun (WGS) entry which is preliminary data.</text>
</comment>
<dbReference type="Proteomes" id="UP000252585">
    <property type="component" value="Unassembled WGS sequence"/>
</dbReference>
<keyword evidence="6" id="KW-1185">Reference proteome</keyword>
<dbReference type="InterPro" id="IPR009057">
    <property type="entry name" value="Homeodomain-like_sf"/>
</dbReference>
<reference evidence="5 6" key="1">
    <citation type="submission" date="2018-07" db="EMBL/GenBank/DDBJ databases">
        <title>Genomic Encyclopedia of Type Strains, Phase IV (KMG-IV): sequencing the most valuable type-strain genomes for metagenomic binning, comparative biology and taxonomic classification.</title>
        <authorList>
            <person name="Goeker M."/>
        </authorList>
    </citation>
    <scope>NUCLEOTIDE SEQUENCE [LARGE SCALE GENOMIC DNA]</scope>
    <source>
        <strain evidence="5 6">DSM 27696</strain>
    </source>
</reference>
<dbReference type="EMBL" id="QPJJ01000010">
    <property type="protein sequence ID" value="RCW65872.1"/>
    <property type="molecule type" value="Genomic_DNA"/>
</dbReference>
<sequence length="225" mass="26330">MELNHQDRFLLNKHTLFVIPPGTPHRYGADEVNPWSIYWFHVKGEEVLSFITSFHLSEGPLQIPLDSFLEFTDLFEHCYVLLSNKTYSTLYHIKVAQTTRYLLSSLGLSSIRTKEEERKELYLEKTIHYMHHNLSKSPTLLELANVAGLSVQHFNYLFKQEIGYPPIDYFLRIKMQRAGQLLDLTDQTIKEISHGLGINDPYYFSRLFKKVNGSSPTEYRNRKKG</sequence>
<dbReference type="Gene3D" id="1.10.10.60">
    <property type="entry name" value="Homeodomain-like"/>
    <property type="match status" value="2"/>
</dbReference>
<organism evidence="5 6">
    <name type="scientific">Saliterribacillus persicus</name>
    <dbReference type="NCBI Taxonomy" id="930114"/>
    <lineage>
        <taxon>Bacteria</taxon>
        <taxon>Bacillati</taxon>
        <taxon>Bacillota</taxon>
        <taxon>Bacilli</taxon>
        <taxon>Bacillales</taxon>
        <taxon>Bacillaceae</taxon>
        <taxon>Saliterribacillus</taxon>
    </lineage>
</organism>
<dbReference type="Pfam" id="PF02311">
    <property type="entry name" value="AraC_binding"/>
    <property type="match status" value="1"/>
</dbReference>